<keyword evidence="1" id="KW-0863">Zinc-finger</keyword>
<evidence type="ECO:0000313" key="5">
    <source>
        <dbReference type="Proteomes" id="UP000286134"/>
    </source>
</evidence>
<feature type="domain" description="CCHC-type" evidence="3">
    <location>
        <begin position="270"/>
        <end position="284"/>
    </location>
</feature>
<organism evidence="4 5">
    <name type="scientific">Erysiphe neolycopersici</name>
    <dbReference type="NCBI Taxonomy" id="212602"/>
    <lineage>
        <taxon>Eukaryota</taxon>
        <taxon>Fungi</taxon>
        <taxon>Dikarya</taxon>
        <taxon>Ascomycota</taxon>
        <taxon>Pezizomycotina</taxon>
        <taxon>Leotiomycetes</taxon>
        <taxon>Erysiphales</taxon>
        <taxon>Erysiphaceae</taxon>
        <taxon>Erysiphe</taxon>
    </lineage>
</organism>
<feature type="compositionally biased region" description="Basic residues" evidence="2">
    <location>
        <begin position="299"/>
        <end position="310"/>
    </location>
</feature>
<dbReference type="Gene3D" id="4.10.60.10">
    <property type="entry name" value="Zinc finger, CCHC-type"/>
    <property type="match status" value="1"/>
</dbReference>
<dbReference type="InterPro" id="IPR054722">
    <property type="entry name" value="PolX-like_BBD"/>
</dbReference>
<evidence type="ECO:0000256" key="2">
    <source>
        <dbReference type="SAM" id="MobiDB-lite"/>
    </source>
</evidence>
<dbReference type="OrthoDB" id="3650403at2759"/>
<dbReference type="Pfam" id="PF00098">
    <property type="entry name" value="zf-CCHC"/>
    <property type="match status" value="1"/>
</dbReference>
<dbReference type="GO" id="GO:0008270">
    <property type="term" value="F:zinc ion binding"/>
    <property type="evidence" value="ECO:0007669"/>
    <property type="project" value="UniProtKB-KW"/>
</dbReference>
<protein>
    <recommendedName>
        <fullName evidence="3">CCHC-type domain-containing protein</fullName>
    </recommendedName>
</protein>
<feature type="region of interest" description="Disordered" evidence="2">
    <location>
        <begin position="298"/>
        <end position="361"/>
    </location>
</feature>
<name>A0A420HRK9_9PEZI</name>
<dbReference type="InterPro" id="IPR001878">
    <property type="entry name" value="Znf_CCHC"/>
</dbReference>
<keyword evidence="5" id="KW-1185">Reference proteome</keyword>
<dbReference type="PROSITE" id="PS50158">
    <property type="entry name" value="ZF_CCHC"/>
    <property type="match status" value="1"/>
</dbReference>
<dbReference type="AlphaFoldDB" id="A0A420HRK9"/>
<proteinExistence type="predicted"/>
<feature type="compositionally biased region" description="Low complexity" evidence="2">
    <location>
        <begin position="344"/>
        <end position="354"/>
    </location>
</feature>
<dbReference type="Gene3D" id="2.40.70.10">
    <property type="entry name" value="Acid Proteases"/>
    <property type="match status" value="1"/>
</dbReference>
<evidence type="ECO:0000259" key="3">
    <source>
        <dbReference type="PROSITE" id="PS50158"/>
    </source>
</evidence>
<feature type="compositionally biased region" description="Basic and acidic residues" evidence="2">
    <location>
        <begin position="311"/>
        <end position="327"/>
    </location>
</feature>
<reference evidence="4 5" key="1">
    <citation type="journal article" date="2018" name="BMC Genomics">
        <title>Comparative genome analyses reveal sequence features reflecting distinct modes of host-adaptation between dicot and monocot powdery mildew.</title>
        <authorList>
            <person name="Wu Y."/>
            <person name="Ma X."/>
            <person name="Pan Z."/>
            <person name="Kale S.D."/>
            <person name="Song Y."/>
            <person name="King H."/>
            <person name="Zhang Q."/>
            <person name="Presley C."/>
            <person name="Deng X."/>
            <person name="Wei C.I."/>
            <person name="Xiao S."/>
        </authorList>
    </citation>
    <scope>NUCLEOTIDE SEQUENCE [LARGE SCALE GENOMIC DNA]</scope>
    <source>
        <strain evidence="4">UMSG2</strain>
    </source>
</reference>
<dbReference type="EMBL" id="MCFK01005476">
    <property type="protein sequence ID" value="RKF60053.1"/>
    <property type="molecule type" value="Genomic_DNA"/>
</dbReference>
<evidence type="ECO:0000313" key="4">
    <source>
        <dbReference type="EMBL" id="RKF60053.1"/>
    </source>
</evidence>
<dbReference type="GO" id="GO:0003676">
    <property type="term" value="F:nucleic acid binding"/>
    <property type="evidence" value="ECO:0007669"/>
    <property type="project" value="InterPro"/>
</dbReference>
<keyword evidence="1" id="KW-0479">Metal-binding</keyword>
<evidence type="ECO:0000256" key="1">
    <source>
        <dbReference type="PROSITE-ProRule" id="PRU00047"/>
    </source>
</evidence>
<dbReference type="Pfam" id="PF22936">
    <property type="entry name" value="Pol_BBD"/>
    <property type="match status" value="1"/>
</dbReference>
<keyword evidence="1" id="KW-0862">Zinc</keyword>
<feature type="non-terminal residue" evidence="4">
    <location>
        <position position="528"/>
    </location>
</feature>
<gene>
    <name evidence="4" type="ORF">OnM2_054079</name>
</gene>
<dbReference type="Proteomes" id="UP000286134">
    <property type="component" value="Unassembled WGS sequence"/>
</dbReference>
<dbReference type="InterPro" id="IPR021109">
    <property type="entry name" value="Peptidase_aspartic_dom_sf"/>
</dbReference>
<sequence>MGSDVKHHLEDLILSRKNHEKWFRKVEFKAKSKGYFYVTEITRERFAWIQREGSHITASNKQIDSTNDTINDITSKFEKLGGSWNIEKAKTYDQDTAKFFSQLTDLLSDDDQAVFEEYGCAVEVWKYLKTKYSKTSESTASTYMTKIQSFPNNFDVETKGIDNAWETLKGYRRRLAAAHKGLKNIYPDKALFHILCKTLPSKYTAVLDGFRANPTITTEERLQILQEKEEDSRFSEKAHPSFNKSYSRNCRRNSDVSMIDAPETARKMLCYRCDGENHVSRDCPYAEKIKAYGIELQKKDKKTNRKQRKVRQSENRIKKDEKMEFRNRKTRKVHGHTACEEISDSSSYDSPTDSSSKESESDFDCSTIQKVMLSRALISKSVPANWVLDTGATSPMTDQIHLFRGKLKKINRTTIQVGGGLLASSYRGTVVVKCEDGSSGIAHDVFYVPNLGVNLLSAKQLCRTGMKGHFDENNVWIKDGSKTMIHAAQIDGLYIVKHIATNLRGKSLDTRLSKQSACSATNQNIEID</sequence>
<accession>A0A420HRK9</accession>
<comment type="caution">
    <text evidence="4">The sequence shown here is derived from an EMBL/GenBank/DDBJ whole genome shotgun (WGS) entry which is preliminary data.</text>
</comment>
<dbReference type="Pfam" id="PF14223">
    <property type="entry name" value="Retrotran_gag_2"/>
    <property type="match status" value="1"/>
</dbReference>